<dbReference type="InterPro" id="IPR039970">
    <property type="entry name" value="TF_Grauzone"/>
</dbReference>
<comment type="caution">
    <text evidence="2">The sequence shown here is derived from an EMBL/GenBank/DDBJ whole genome shotgun (WGS) entry which is preliminary data.</text>
</comment>
<gene>
    <name evidence="2" type="ORF">LTR32_004766</name>
</gene>
<keyword evidence="3" id="KW-1185">Reference proteome</keyword>
<protein>
    <recommendedName>
        <fullName evidence="4">C2H2-type domain-containing protein</fullName>
    </recommendedName>
</protein>
<reference evidence="2 3" key="1">
    <citation type="submission" date="2023-08" db="EMBL/GenBank/DDBJ databases">
        <title>Black Yeasts Isolated from many extreme environments.</title>
        <authorList>
            <person name="Coleine C."/>
            <person name="Stajich J.E."/>
            <person name="Selbmann L."/>
        </authorList>
    </citation>
    <scope>NUCLEOTIDE SEQUENCE [LARGE SCALE GENOMIC DNA]</scope>
    <source>
        <strain evidence="2 3">CCFEE 5386</strain>
    </source>
</reference>
<proteinExistence type="predicted"/>
<dbReference type="Proteomes" id="UP001308179">
    <property type="component" value="Unassembled WGS sequence"/>
</dbReference>
<sequence length="578" mass="64909">MKHYETLTLPLCVVVVGHRTVVSFCLVLLRLRCASLIEPKDQIYVELDSSQTSGHLHHSWTEIGTSRTLTSQSGPTRTTRLFKGLGYVAARVKLPISLKMSFTYPPLYPYLPRIGTDSQPDFHRMYEDPLAERTMEPGTSRTTPVQPMHRFLMEHDRPLFTSGSFHQDPTMQSLPDVPFHSQGYIRVDDSMYHLQRYPSPSYSGFSTSRTSSSIEERDPSPWSSPDIRAATYSPDTVYAETGLQFSGGFGSFHDHHGHSPTDCVTLQDVQQYADAQPEPIIYADEPVIYGSYAHEGYQPMPDCAHSVVVQCVPSQPEANAAKDNAAGVEAAPSIRRRWTQSTRSPTSPRSPTKIMKRPSPSKRSPSSQSADDHKDTHSKTNSLPRAFPCPFAQYGCASTFGSKNEWKRHVYTQHLRLGYWRCDQCPNGDRRPNDFNRKDLFVQHVRRMHPVSAEAKKAAAAASSKSRHARGGGGGGGRGAHRDDGDELVLDTMRLRCYREMRKAPARSGCLFCDQVFAGANSWDERMEHIGRHLEAAKKDREEGERVDPSTWLVDEVTEGWLLKEGLARREKCGLKLV</sequence>
<name>A0ABR0L3N2_9PEZI</name>
<dbReference type="PANTHER" id="PTHR23225">
    <property type="entry name" value="ZINC FINGER PROTEIN"/>
    <property type="match status" value="1"/>
</dbReference>
<feature type="region of interest" description="Disordered" evidence="1">
    <location>
        <begin position="201"/>
        <end position="228"/>
    </location>
</feature>
<dbReference type="Gene3D" id="3.30.160.60">
    <property type="entry name" value="Classic Zinc Finger"/>
    <property type="match status" value="1"/>
</dbReference>
<feature type="compositionally biased region" description="Low complexity" evidence="1">
    <location>
        <begin position="339"/>
        <end position="353"/>
    </location>
</feature>
<feature type="compositionally biased region" description="Low complexity" evidence="1">
    <location>
        <begin position="201"/>
        <end position="213"/>
    </location>
</feature>
<feature type="region of interest" description="Disordered" evidence="1">
    <location>
        <begin position="457"/>
        <end position="485"/>
    </location>
</feature>
<feature type="region of interest" description="Disordered" evidence="1">
    <location>
        <begin position="318"/>
        <end position="384"/>
    </location>
</feature>
<evidence type="ECO:0000313" key="3">
    <source>
        <dbReference type="Proteomes" id="UP001308179"/>
    </source>
</evidence>
<dbReference type="EMBL" id="JAVRRR010000361">
    <property type="protein sequence ID" value="KAK5143011.1"/>
    <property type="molecule type" value="Genomic_DNA"/>
</dbReference>
<evidence type="ECO:0008006" key="4">
    <source>
        <dbReference type="Google" id="ProtNLM"/>
    </source>
</evidence>
<evidence type="ECO:0000256" key="1">
    <source>
        <dbReference type="SAM" id="MobiDB-lite"/>
    </source>
</evidence>
<accession>A0ABR0L3N2</accession>
<evidence type="ECO:0000313" key="2">
    <source>
        <dbReference type="EMBL" id="KAK5143011.1"/>
    </source>
</evidence>
<dbReference type="PANTHER" id="PTHR23225:SF2">
    <property type="entry name" value="AT09679P-RELATED"/>
    <property type="match status" value="1"/>
</dbReference>
<organism evidence="2 3">
    <name type="scientific">Rachicladosporium monterosium</name>
    <dbReference type="NCBI Taxonomy" id="1507873"/>
    <lineage>
        <taxon>Eukaryota</taxon>
        <taxon>Fungi</taxon>
        <taxon>Dikarya</taxon>
        <taxon>Ascomycota</taxon>
        <taxon>Pezizomycotina</taxon>
        <taxon>Dothideomycetes</taxon>
        <taxon>Dothideomycetidae</taxon>
        <taxon>Cladosporiales</taxon>
        <taxon>Cladosporiaceae</taxon>
        <taxon>Rachicladosporium</taxon>
    </lineage>
</organism>